<keyword evidence="3 4" id="KW-0472">Membrane</keyword>
<name>A0A517Y6I9_9BACT</name>
<keyword evidence="2 4" id="KW-1133">Transmembrane helix</keyword>
<keyword evidence="7" id="KW-1185">Reference proteome</keyword>
<dbReference type="InterPro" id="IPR036259">
    <property type="entry name" value="MFS_trans_sf"/>
</dbReference>
<protein>
    <submittedName>
        <fullName evidence="6">Major Facilitator Superfamily protein</fullName>
    </submittedName>
</protein>
<feature type="transmembrane region" description="Helical" evidence="4">
    <location>
        <begin position="42"/>
        <end position="60"/>
    </location>
</feature>
<feature type="transmembrane region" description="Helical" evidence="4">
    <location>
        <begin position="257"/>
        <end position="277"/>
    </location>
</feature>
<accession>A0A517Y6I9</accession>
<dbReference type="SUPFAM" id="SSF103473">
    <property type="entry name" value="MFS general substrate transporter"/>
    <property type="match status" value="1"/>
</dbReference>
<dbReference type="Gene3D" id="1.20.1250.20">
    <property type="entry name" value="MFS general substrate transporter like domains"/>
    <property type="match status" value="1"/>
</dbReference>
<sequence>MLSKDGWLLFATRCSRMFAYGLLSVVLMLYLVEVGLKEWEVGVLLTLTLFGDTAISLWLTTTADRIGRRRTLIVGALLMALAGVVFLATGNFVLLVIAATIGVISPSGNEIGPFLSVEQAALSHIVTDDRRTDIFAWYNLAGSFSTALGALAGGLLAEEALHFGLEGAAAYRPVLWAYAGIGVAMIGGFALLSPAIEPSAEVGPQRKTILGLHESRWTIFKLSLLFALDSFGGGFVIQSIIAYWFHVRYELDPAMLGTIFLFANLFAGMSALAAGWLARRIGLVNTMVFTHLPSNVLLILVPLMPNVYWAIGVLLLRFSISQMDVPTRQAYTMAVVNPDERSAAAGVTAVARSIGASISPLLATIFIGSAAMMSLPFFVAGGLKIVYDVLLYRAFASSEAQVKKQEEIVQ</sequence>
<dbReference type="KEGG" id="aagg:ETAA8_09190"/>
<gene>
    <name evidence="6" type="ORF">ETAA8_09190</name>
</gene>
<dbReference type="Pfam" id="PF07690">
    <property type="entry name" value="MFS_1"/>
    <property type="match status" value="1"/>
</dbReference>
<evidence type="ECO:0000256" key="2">
    <source>
        <dbReference type="ARBA" id="ARBA00022989"/>
    </source>
</evidence>
<dbReference type="InterPro" id="IPR020846">
    <property type="entry name" value="MFS_dom"/>
</dbReference>
<feature type="transmembrane region" description="Helical" evidence="4">
    <location>
        <begin position="297"/>
        <end position="318"/>
    </location>
</feature>
<keyword evidence="1 4" id="KW-0812">Transmembrane</keyword>
<feature type="transmembrane region" description="Helical" evidence="4">
    <location>
        <begin position="136"/>
        <end position="157"/>
    </location>
</feature>
<feature type="domain" description="Major facilitator superfamily (MFS) profile" evidence="5">
    <location>
        <begin position="1"/>
        <end position="399"/>
    </location>
</feature>
<evidence type="ECO:0000313" key="6">
    <source>
        <dbReference type="EMBL" id="QDU25847.1"/>
    </source>
</evidence>
<dbReference type="AlphaFoldDB" id="A0A517Y6I9"/>
<reference evidence="6 7" key="1">
    <citation type="submission" date="2019-02" db="EMBL/GenBank/DDBJ databases">
        <title>Deep-cultivation of Planctomycetes and their phenomic and genomic characterization uncovers novel biology.</title>
        <authorList>
            <person name="Wiegand S."/>
            <person name="Jogler M."/>
            <person name="Boedeker C."/>
            <person name="Pinto D."/>
            <person name="Vollmers J."/>
            <person name="Rivas-Marin E."/>
            <person name="Kohn T."/>
            <person name="Peeters S.H."/>
            <person name="Heuer A."/>
            <person name="Rast P."/>
            <person name="Oberbeckmann S."/>
            <person name="Bunk B."/>
            <person name="Jeske O."/>
            <person name="Meyerdierks A."/>
            <person name="Storesund J.E."/>
            <person name="Kallscheuer N."/>
            <person name="Luecker S."/>
            <person name="Lage O.M."/>
            <person name="Pohl T."/>
            <person name="Merkel B.J."/>
            <person name="Hornburger P."/>
            <person name="Mueller R.-W."/>
            <person name="Bruemmer F."/>
            <person name="Labrenz M."/>
            <person name="Spormann A.M."/>
            <person name="Op den Camp H."/>
            <person name="Overmann J."/>
            <person name="Amann R."/>
            <person name="Jetten M.S.M."/>
            <person name="Mascher T."/>
            <person name="Medema M.H."/>
            <person name="Devos D.P."/>
            <person name="Kaster A.-K."/>
            <person name="Ovreas L."/>
            <person name="Rohde M."/>
            <person name="Galperin M.Y."/>
            <person name="Jogler C."/>
        </authorList>
    </citation>
    <scope>NUCLEOTIDE SEQUENCE [LARGE SCALE GENOMIC DNA]</scope>
    <source>
        <strain evidence="6 7">ETA_A8</strain>
    </source>
</reference>
<dbReference type="PROSITE" id="PS50850">
    <property type="entry name" value="MFS"/>
    <property type="match status" value="1"/>
</dbReference>
<feature type="transmembrane region" description="Helical" evidence="4">
    <location>
        <begin position="361"/>
        <end position="383"/>
    </location>
</feature>
<evidence type="ECO:0000256" key="1">
    <source>
        <dbReference type="ARBA" id="ARBA00022692"/>
    </source>
</evidence>
<evidence type="ECO:0000313" key="7">
    <source>
        <dbReference type="Proteomes" id="UP000315017"/>
    </source>
</evidence>
<evidence type="ECO:0000256" key="3">
    <source>
        <dbReference type="ARBA" id="ARBA00023136"/>
    </source>
</evidence>
<evidence type="ECO:0000259" key="5">
    <source>
        <dbReference type="PROSITE" id="PS50850"/>
    </source>
</evidence>
<feature type="transmembrane region" description="Helical" evidence="4">
    <location>
        <begin position="169"/>
        <end position="192"/>
    </location>
</feature>
<dbReference type="GO" id="GO:0022857">
    <property type="term" value="F:transmembrane transporter activity"/>
    <property type="evidence" value="ECO:0007669"/>
    <property type="project" value="InterPro"/>
</dbReference>
<dbReference type="PANTHER" id="PTHR23520">
    <property type="entry name" value="TRANSPORTER, PUTATIVE (AFU_ORTHOLOGUE AFUA_3G04000)-RELATED"/>
    <property type="match status" value="1"/>
</dbReference>
<dbReference type="EMBL" id="CP036274">
    <property type="protein sequence ID" value="QDU25847.1"/>
    <property type="molecule type" value="Genomic_DNA"/>
</dbReference>
<proteinExistence type="predicted"/>
<feature type="transmembrane region" description="Helical" evidence="4">
    <location>
        <begin position="72"/>
        <end position="105"/>
    </location>
</feature>
<dbReference type="OrthoDB" id="189258at2"/>
<dbReference type="PANTHER" id="PTHR23520:SF5">
    <property type="entry name" value="TRANSPORTER, PUTATIVE (AFU_ORTHOLOGUE AFUA_3G04000)-RELATED"/>
    <property type="match status" value="1"/>
</dbReference>
<dbReference type="Proteomes" id="UP000315017">
    <property type="component" value="Chromosome"/>
</dbReference>
<organism evidence="6 7">
    <name type="scientific">Anatilimnocola aggregata</name>
    <dbReference type="NCBI Taxonomy" id="2528021"/>
    <lineage>
        <taxon>Bacteria</taxon>
        <taxon>Pseudomonadati</taxon>
        <taxon>Planctomycetota</taxon>
        <taxon>Planctomycetia</taxon>
        <taxon>Pirellulales</taxon>
        <taxon>Pirellulaceae</taxon>
        <taxon>Anatilimnocola</taxon>
    </lineage>
</organism>
<feature type="transmembrane region" description="Helical" evidence="4">
    <location>
        <begin position="17"/>
        <end position="36"/>
    </location>
</feature>
<dbReference type="InterPro" id="IPR011701">
    <property type="entry name" value="MFS"/>
</dbReference>
<feature type="transmembrane region" description="Helical" evidence="4">
    <location>
        <begin position="222"/>
        <end position="245"/>
    </location>
</feature>
<evidence type="ECO:0000256" key="4">
    <source>
        <dbReference type="SAM" id="Phobius"/>
    </source>
</evidence>